<dbReference type="PANTHER" id="PTHR11662">
    <property type="entry name" value="SOLUTE CARRIER FAMILY 17"/>
    <property type="match status" value="1"/>
</dbReference>
<feature type="transmembrane region" description="Helical" evidence="6">
    <location>
        <begin position="317"/>
        <end position="340"/>
    </location>
</feature>
<comment type="caution">
    <text evidence="8">The sequence shown here is derived from an EMBL/GenBank/DDBJ whole genome shotgun (WGS) entry which is preliminary data.</text>
</comment>
<dbReference type="Gene3D" id="1.20.1250.20">
    <property type="entry name" value="MFS general substrate transporter like domains"/>
    <property type="match status" value="2"/>
</dbReference>
<feature type="transmembrane region" description="Helical" evidence="6">
    <location>
        <begin position="58"/>
        <end position="78"/>
    </location>
</feature>
<feature type="transmembrane region" description="Helical" evidence="6">
    <location>
        <begin position="360"/>
        <end position="377"/>
    </location>
</feature>
<evidence type="ECO:0000313" key="8">
    <source>
        <dbReference type="EMBL" id="KAJ8975241.1"/>
    </source>
</evidence>
<feature type="transmembrane region" description="Helical" evidence="6">
    <location>
        <begin position="128"/>
        <end position="149"/>
    </location>
</feature>
<evidence type="ECO:0000256" key="6">
    <source>
        <dbReference type="SAM" id="Phobius"/>
    </source>
</evidence>
<feature type="transmembrane region" description="Helical" evidence="6">
    <location>
        <begin position="398"/>
        <end position="417"/>
    </location>
</feature>
<evidence type="ECO:0000256" key="5">
    <source>
        <dbReference type="SAM" id="MobiDB-lite"/>
    </source>
</evidence>
<comment type="subcellular location">
    <subcellularLocation>
        <location evidence="1">Membrane</location>
        <topology evidence="1">Multi-pass membrane protein</topology>
    </subcellularLocation>
</comment>
<dbReference type="Proteomes" id="UP001162164">
    <property type="component" value="Unassembled WGS sequence"/>
</dbReference>
<dbReference type="InterPro" id="IPR020846">
    <property type="entry name" value="MFS_dom"/>
</dbReference>
<dbReference type="SUPFAM" id="SSF103473">
    <property type="entry name" value="MFS general substrate transporter"/>
    <property type="match status" value="1"/>
</dbReference>
<keyword evidence="4 6" id="KW-0472">Membrane</keyword>
<feature type="region of interest" description="Disordered" evidence="5">
    <location>
        <begin position="523"/>
        <end position="557"/>
    </location>
</feature>
<organism evidence="8 9">
    <name type="scientific">Molorchus minor</name>
    <dbReference type="NCBI Taxonomy" id="1323400"/>
    <lineage>
        <taxon>Eukaryota</taxon>
        <taxon>Metazoa</taxon>
        <taxon>Ecdysozoa</taxon>
        <taxon>Arthropoda</taxon>
        <taxon>Hexapoda</taxon>
        <taxon>Insecta</taxon>
        <taxon>Pterygota</taxon>
        <taxon>Neoptera</taxon>
        <taxon>Endopterygota</taxon>
        <taxon>Coleoptera</taxon>
        <taxon>Polyphaga</taxon>
        <taxon>Cucujiformia</taxon>
        <taxon>Chrysomeloidea</taxon>
        <taxon>Cerambycidae</taxon>
        <taxon>Lamiinae</taxon>
        <taxon>Monochamini</taxon>
        <taxon>Molorchus</taxon>
    </lineage>
</organism>
<reference evidence="8" key="1">
    <citation type="journal article" date="2023" name="Insect Mol. Biol.">
        <title>Genome sequencing provides insights into the evolution of gene families encoding plant cell wall-degrading enzymes in longhorned beetles.</title>
        <authorList>
            <person name="Shin N.R."/>
            <person name="Okamura Y."/>
            <person name="Kirsch R."/>
            <person name="Pauchet Y."/>
        </authorList>
    </citation>
    <scope>NUCLEOTIDE SEQUENCE</scope>
    <source>
        <strain evidence="8">MMC_N1</strain>
    </source>
</reference>
<gene>
    <name evidence="8" type="ORF">NQ317_007361</name>
</gene>
<feature type="domain" description="Major facilitator superfamily (MFS) profile" evidence="7">
    <location>
        <begin position="57"/>
        <end position="515"/>
    </location>
</feature>
<sequence>MNFSLKLHRSVRQACQDDLGPRAQEEPQTTDRSICIKVIGVAITKCVKRVHITCVSAISTRYVLAVLGCIGLGIIYGLKVNLHVAIVTMVNHTALGTTSSNLTAASDSICAGSEDNGTTSSQVEDGPFIWSSTIQGFLLSAYFWGYIVAQLPGGRIAELFSAKWVMFFSVAINVICTLLTPVMAKLHFGALIAMRIGEGIGGGVTFPAMHVMLAHWAPPNERSVMSSVVYAGTALGTVIFMLVSGIIAGSLGWEAVFYIEGGLSALWLLFWVILISDTPQTQRFISEEERNYIATSLNQGNAEVKHKEQLKMPWKSVLTSPAFLAILVAHTCSNWGWYMVLIELPLYMKTVLNFKISENAVLTAVPFLCMWLFSMLLSKTLDTLRAKKIISTTVARKLATGCASVIPMICFIILCYIGCHRTLAVVVMTIAVMSIGGMFCGFLSNHIDIAPNFAGTLMALTNTMATIPGIIVPVFIGKLLGKDHSIATWRIIFWTTVVLYIIEIVVYMLFASGEEQKWNKIEEEPGEAQPLKPQNIKENKDKEAQKENNSEVLKGSL</sequence>
<feature type="transmembrane region" description="Helical" evidence="6">
    <location>
        <begin position="423"/>
        <end position="443"/>
    </location>
</feature>
<name>A0ABQ9JAM8_9CUCU</name>
<proteinExistence type="predicted"/>
<feature type="transmembrane region" description="Helical" evidence="6">
    <location>
        <begin position="491"/>
        <end position="510"/>
    </location>
</feature>
<dbReference type="CDD" id="cd17318">
    <property type="entry name" value="MFS_SLC17"/>
    <property type="match status" value="1"/>
</dbReference>
<feature type="transmembrane region" description="Helical" evidence="6">
    <location>
        <begin position="196"/>
        <end position="216"/>
    </location>
</feature>
<evidence type="ECO:0000256" key="3">
    <source>
        <dbReference type="ARBA" id="ARBA00022989"/>
    </source>
</evidence>
<evidence type="ECO:0000256" key="4">
    <source>
        <dbReference type="ARBA" id="ARBA00023136"/>
    </source>
</evidence>
<feature type="transmembrane region" description="Helical" evidence="6">
    <location>
        <begin position="255"/>
        <end position="275"/>
    </location>
</feature>
<keyword evidence="9" id="KW-1185">Reference proteome</keyword>
<protein>
    <recommendedName>
        <fullName evidence="7">Major facilitator superfamily (MFS) profile domain-containing protein</fullName>
    </recommendedName>
</protein>
<evidence type="ECO:0000256" key="2">
    <source>
        <dbReference type="ARBA" id="ARBA00022692"/>
    </source>
</evidence>
<dbReference type="PROSITE" id="PS50850">
    <property type="entry name" value="MFS"/>
    <property type="match status" value="1"/>
</dbReference>
<keyword evidence="2 6" id="KW-0812">Transmembrane</keyword>
<dbReference type="InterPro" id="IPR050382">
    <property type="entry name" value="MFS_Na/Anion_cotransporter"/>
</dbReference>
<feature type="transmembrane region" description="Helical" evidence="6">
    <location>
        <begin position="455"/>
        <end position="476"/>
    </location>
</feature>
<dbReference type="InterPro" id="IPR011701">
    <property type="entry name" value="MFS"/>
</dbReference>
<dbReference type="PANTHER" id="PTHR11662:SF457">
    <property type="entry name" value="MAJOR FACILITATOR SUPERFAMILY TRANSPORTER 3"/>
    <property type="match status" value="1"/>
</dbReference>
<feature type="transmembrane region" description="Helical" evidence="6">
    <location>
        <begin position="228"/>
        <end position="249"/>
    </location>
</feature>
<dbReference type="InterPro" id="IPR036259">
    <property type="entry name" value="MFS_trans_sf"/>
</dbReference>
<feature type="compositionally biased region" description="Basic and acidic residues" evidence="5">
    <location>
        <begin position="535"/>
        <end position="549"/>
    </location>
</feature>
<dbReference type="Pfam" id="PF07690">
    <property type="entry name" value="MFS_1"/>
    <property type="match status" value="1"/>
</dbReference>
<accession>A0ABQ9JAM8</accession>
<evidence type="ECO:0000259" key="7">
    <source>
        <dbReference type="PROSITE" id="PS50850"/>
    </source>
</evidence>
<dbReference type="EMBL" id="JAPWTJ010000853">
    <property type="protein sequence ID" value="KAJ8975241.1"/>
    <property type="molecule type" value="Genomic_DNA"/>
</dbReference>
<keyword evidence="3 6" id="KW-1133">Transmembrane helix</keyword>
<evidence type="ECO:0000313" key="9">
    <source>
        <dbReference type="Proteomes" id="UP001162164"/>
    </source>
</evidence>
<feature type="transmembrane region" description="Helical" evidence="6">
    <location>
        <begin position="161"/>
        <end position="184"/>
    </location>
</feature>
<evidence type="ECO:0000256" key="1">
    <source>
        <dbReference type="ARBA" id="ARBA00004141"/>
    </source>
</evidence>